<keyword evidence="2" id="KW-1185">Reference proteome</keyword>
<evidence type="ECO:0000313" key="1">
    <source>
        <dbReference type="EMBL" id="CAG8845995.1"/>
    </source>
</evidence>
<reference evidence="1" key="1">
    <citation type="submission" date="2021-06" db="EMBL/GenBank/DDBJ databases">
        <authorList>
            <person name="Kallberg Y."/>
            <person name="Tangrot J."/>
            <person name="Rosling A."/>
        </authorList>
    </citation>
    <scope>NUCLEOTIDE SEQUENCE</scope>
    <source>
        <strain evidence="1">MA461A</strain>
    </source>
</reference>
<name>A0ACA9SQ21_9GLOM</name>
<gene>
    <name evidence="1" type="ORF">RPERSI_LOCUS33920</name>
</gene>
<dbReference type="EMBL" id="CAJVQC010149207">
    <property type="protein sequence ID" value="CAG8845995.1"/>
    <property type="molecule type" value="Genomic_DNA"/>
</dbReference>
<evidence type="ECO:0000313" key="2">
    <source>
        <dbReference type="Proteomes" id="UP000789920"/>
    </source>
</evidence>
<sequence>LRTEPEDTPLQKKLSKLADDIAKLGGGATLLMLIVLLIKYFISFNFGIPNTTSIIQSLIRILTSTVALIVVAIPEGLPLAVTLALAFATTRMLKDNNLVRVLSACETMGGATTVCSDKTGTLTQNNMSVVTGTIGLTLNFLKDLARANDFSIPNLNRPISLQKLKETLSPVIMNLLEESFVINSTAFENVSEN</sequence>
<proteinExistence type="predicted"/>
<feature type="non-terminal residue" evidence="1">
    <location>
        <position position="193"/>
    </location>
</feature>
<protein>
    <submittedName>
        <fullName evidence="1">24372_t:CDS:1</fullName>
    </submittedName>
</protein>
<accession>A0ACA9SQ21</accession>
<comment type="caution">
    <text evidence="1">The sequence shown here is derived from an EMBL/GenBank/DDBJ whole genome shotgun (WGS) entry which is preliminary data.</text>
</comment>
<dbReference type="Proteomes" id="UP000789920">
    <property type="component" value="Unassembled WGS sequence"/>
</dbReference>
<feature type="non-terminal residue" evidence="1">
    <location>
        <position position="1"/>
    </location>
</feature>
<organism evidence="1 2">
    <name type="scientific">Racocetra persica</name>
    <dbReference type="NCBI Taxonomy" id="160502"/>
    <lineage>
        <taxon>Eukaryota</taxon>
        <taxon>Fungi</taxon>
        <taxon>Fungi incertae sedis</taxon>
        <taxon>Mucoromycota</taxon>
        <taxon>Glomeromycotina</taxon>
        <taxon>Glomeromycetes</taxon>
        <taxon>Diversisporales</taxon>
        <taxon>Gigasporaceae</taxon>
        <taxon>Racocetra</taxon>
    </lineage>
</organism>